<dbReference type="PRINTS" id="PR00508">
    <property type="entry name" value="S21N4MTFRASE"/>
</dbReference>
<keyword evidence="1" id="KW-0489">Methyltransferase</keyword>
<dbReference type="EMBL" id="NXLW01000020">
    <property type="protein sequence ID" value="RDU70407.1"/>
    <property type="molecule type" value="Genomic_DNA"/>
</dbReference>
<dbReference type="EC" id="2.1.1.-" evidence="3"/>
<keyword evidence="6" id="KW-1185">Reference proteome</keyword>
<accession>A0A3D8IYR2</accession>
<dbReference type="GO" id="GO:0008170">
    <property type="term" value="F:N-methyltransferase activity"/>
    <property type="evidence" value="ECO:0007669"/>
    <property type="project" value="InterPro"/>
</dbReference>
<comment type="similarity">
    <text evidence="3">Belongs to the N(4)/N(6)-methyltransferase family.</text>
</comment>
<dbReference type="GO" id="GO:0003677">
    <property type="term" value="F:DNA binding"/>
    <property type="evidence" value="ECO:0007669"/>
    <property type="project" value="InterPro"/>
</dbReference>
<gene>
    <name evidence="5" type="ORF">CQA66_08340</name>
</gene>
<feature type="domain" description="DNA methylase N-4/N-6" evidence="4">
    <location>
        <begin position="2"/>
        <end position="147"/>
    </location>
</feature>
<comment type="caution">
    <text evidence="5">The sequence shown here is derived from an EMBL/GenBank/DDBJ whole genome shotgun (WGS) entry which is preliminary data.</text>
</comment>
<reference evidence="5 6" key="1">
    <citation type="submission" date="2018-04" db="EMBL/GenBank/DDBJ databases">
        <title>Novel Campyloabacter and Helicobacter Species and Strains.</title>
        <authorList>
            <person name="Mannion A.J."/>
            <person name="Shen Z."/>
            <person name="Fox J.G."/>
        </authorList>
    </citation>
    <scope>NUCLEOTIDE SEQUENCE [LARGE SCALE GENOMIC DNA]</scope>
    <source>
        <strain evidence="5 6">MIT 97-5075</strain>
    </source>
</reference>
<dbReference type="InterPro" id="IPR029063">
    <property type="entry name" value="SAM-dependent_MTases_sf"/>
</dbReference>
<dbReference type="InterPro" id="IPR001091">
    <property type="entry name" value="RM_Methyltransferase"/>
</dbReference>
<dbReference type="GO" id="GO:0032259">
    <property type="term" value="P:methylation"/>
    <property type="evidence" value="ECO:0007669"/>
    <property type="project" value="UniProtKB-KW"/>
</dbReference>
<dbReference type="AlphaFoldDB" id="A0A3D8IYR2"/>
<dbReference type="Pfam" id="PF01555">
    <property type="entry name" value="N6_N4_Mtase"/>
    <property type="match status" value="1"/>
</dbReference>
<keyword evidence="2" id="KW-0808">Transferase</keyword>
<organism evidence="5 6">
    <name type="scientific">Helicobacter aurati</name>
    <dbReference type="NCBI Taxonomy" id="137778"/>
    <lineage>
        <taxon>Bacteria</taxon>
        <taxon>Pseudomonadati</taxon>
        <taxon>Campylobacterota</taxon>
        <taxon>Epsilonproteobacteria</taxon>
        <taxon>Campylobacterales</taxon>
        <taxon>Helicobacteraceae</taxon>
        <taxon>Helicobacter</taxon>
    </lineage>
</organism>
<dbReference type="Gene3D" id="3.40.50.150">
    <property type="entry name" value="Vaccinia Virus protein VP39"/>
    <property type="match status" value="1"/>
</dbReference>
<dbReference type="InterPro" id="IPR002941">
    <property type="entry name" value="DNA_methylase_N4/N6"/>
</dbReference>
<dbReference type="RefSeq" id="WP_115582626.1">
    <property type="nucleotide sequence ID" value="NZ_NXLW01000020.1"/>
</dbReference>
<dbReference type="Proteomes" id="UP000256424">
    <property type="component" value="Unassembled WGS sequence"/>
</dbReference>
<proteinExistence type="inferred from homology"/>
<dbReference type="SUPFAM" id="SSF53335">
    <property type="entry name" value="S-adenosyl-L-methionine-dependent methyltransferases"/>
    <property type="match status" value="1"/>
</dbReference>
<sequence>MLWNVSYNKKSRDDYGNIIFSKDNVFKVQDTIIWDKCISLPFHKPTILSRRCEFIFAMSKTTKQYLTNFKDGYKNYIQVSSFGTQNRKHNSCFPLELCNKLFNMYLSEKSIVLDTFIGSGTTLIASELNNHVCFGIEKEPEYIELTIKRYNDLINNYSLRNNNERTLFDTL</sequence>
<evidence type="ECO:0000256" key="1">
    <source>
        <dbReference type="ARBA" id="ARBA00022603"/>
    </source>
</evidence>
<evidence type="ECO:0000313" key="5">
    <source>
        <dbReference type="EMBL" id="RDU70407.1"/>
    </source>
</evidence>
<evidence type="ECO:0000256" key="3">
    <source>
        <dbReference type="RuleBase" id="RU362026"/>
    </source>
</evidence>
<evidence type="ECO:0000313" key="6">
    <source>
        <dbReference type="Proteomes" id="UP000256424"/>
    </source>
</evidence>
<name>A0A3D8IYR2_9HELI</name>
<protein>
    <recommendedName>
        <fullName evidence="3">Methyltransferase</fullName>
        <ecNumber evidence="3">2.1.1.-</ecNumber>
    </recommendedName>
</protein>
<evidence type="ECO:0000259" key="4">
    <source>
        <dbReference type="Pfam" id="PF01555"/>
    </source>
</evidence>
<evidence type="ECO:0000256" key="2">
    <source>
        <dbReference type="ARBA" id="ARBA00022679"/>
    </source>
</evidence>